<evidence type="ECO:0000256" key="1">
    <source>
        <dbReference type="ARBA" id="ARBA00022679"/>
    </source>
</evidence>
<dbReference type="GO" id="GO:0008168">
    <property type="term" value="F:methyltransferase activity"/>
    <property type="evidence" value="ECO:0007669"/>
    <property type="project" value="UniProtKB-KW"/>
</dbReference>
<dbReference type="AlphaFoldDB" id="A0A238K3H1"/>
<evidence type="ECO:0000313" key="3">
    <source>
        <dbReference type="EMBL" id="SMX36496.1"/>
    </source>
</evidence>
<evidence type="ECO:0000259" key="2">
    <source>
        <dbReference type="Pfam" id="PF13649"/>
    </source>
</evidence>
<protein>
    <submittedName>
        <fullName evidence="3">Putative S-adenosyl-L-methionine-dependent methyltransferase TehB</fullName>
        <ecNumber evidence="3">2.1.1.-</ecNumber>
    </submittedName>
</protein>
<proteinExistence type="predicted"/>
<sequence>MKWPRCDSGCVTFGFLAAEVYGRTMAYNYDDLYKTTPNALGDPTKTFVDFFSRRDLGQGLRVLDVGCGQGRDALFIAELGHRVVGVDLSPSGIADLTASAQKQNLAITGIVADITQFTPEGDFDILLIDRTLHMLDAGPRLKALGRLIDHVAPNGWVLIVDESSNIAGFKTVFDAHCEQWSTEVAKKGTLFLKRS</sequence>
<accession>A0A238K3H1</accession>
<keyword evidence="1 3" id="KW-0808">Transferase</keyword>
<dbReference type="Proteomes" id="UP000220836">
    <property type="component" value="Unassembled WGS sequence"/>
</dbReference>
<dbReference type="Gene3D" id="3.40.50.150">
    <property type="entry name" value="Vaccinia Virus protein VP39"/>
    <property type="match status" value="1"/>
</dbReference>
<reference evidence="3 4" key="1">
    <citation type="submission" date="2017-05" db="EMBL/GenBank/DDBJ databases">
        <authorList>
            <person name="Song R."/>
            <person name="Chenine A.L."/>
            <person name="Ruprecht R.M."/>
        </authorList>
    </citation>
    <scope>NUCLEOTIDE SEQUENCE [LARGE SCALE GENOMIC DNA]</scope>
    <source>
        <strain evidence="3 4">CECT 8663</strain>
    </source>
</reference>
<feature type="domain" description="Methyltransferase" evidence="2">
    <location>
        <begin position="62"/>
        <end position="155"/>
    </location>
</feature>
<dbReference type="GO" id="GO:0032259">
    <property type="term" value="P:methylation"/>
    <property type="evidence" value="ECO:0007669"/>
    <property type="project" value="UniProtKB-KW"/>
</dbReference>
<dbReference type="RefSeq" id="WP_097803348.1">
    <property type="nucleotide sequence ID" value="NZ_FXYH01000002.1"/>
</dbReference>
<dbReference type="OrthoDB" id="9765084at2"/>
<keyword evidence="3" id="KW-0489">Methyltransferase</keyword>
<evidence type="ECO:0000313" key="4">
    <source>
        <dbReference type="Proteomes" id="UP000220836"/>
    </source>
</evidence>
<keyword evidence="4" id="KW-1185">Reference proteome</keyword>
<dbReference type="EMBL" id="FXYH01000002">
    <property type="protein sequence ID" value="SMX36496.1"/>
    <property type="molecule type" value="Genomic_DNA"/>
</dbReference>
<dbReference type="SUPFAM" id="SSF53335">
    <property type="entry name" value="S-adenosyl-L-methionine-dependent methyltransferases"/>
    <property type="match status" value="1"/>
</dbReference>
<gene>
    <name evidence="3" type="primary">tehB_1</name>
    <name evidence="3" type="ORF">PEV8663_00827</name>
</gene>
<organism evidence="3 4">
    <name type="scientific">Pelagimonas varians</name>
    <dbReference type="NCBI Taxonomy" id="696760"/>
    <lineage>
        <taxon>Bacteria</taxon>
        <taxon>Pseudomonadati</taxon>
        <taxon>Pseudomonadota</taxon>
        <taxon>Alphaproteobacteria</taxon>
        <taxon>Rhodobacterales</taxon>
        <taxon>Roseobacteraceae</taxon>
        <taxon>Pelagimonas</taxon>
    </lineage>
</organism>
<dbReference type="PANTHER" id="PTHR43861">
    <property type="entry name" value="TRANS-ACONITATE 2-METHYLTRANSFERASE-RELATED"/>
    <property type="match status" value="1"/>
</dbReference>
<dbReference type="Pfam" id="PF13649">
    <property type="entry name" value="Methyltransf_25"/>
    <property type="match status" value="1"/>
</dbReference>
<dbReference type="CDD" id="cd02440">
    <property type="entry name" value="AdoMet_MTases"/>
    <property type="match status" value="1"/>
</dbReference>
<dbReference type="InterPro" id="IPR041698">
    <property type="entry name" value="Methyltransf_25"/>
</dbReference>
<dbReference type="InterPro" id="IPR029063">
    <property type="entry name" value="SAM-dependent_MTases_sf"/>
</dbReference>
<dbReference type="EC" id="2.1.1.-" evidence="3"/>
<name>A0A238K3H1_9RHOB</name>